<organism evidence="2 3">
    <name type="scientific">Cucumis sativus</name>
    <name type="common">Cucumber</name>
    <dbReference type="NCBI Taxonomy" id="3659"/>
    <lineage>
        <taxon>Eukaryota</taxon>
        <taxon>Viridiplantae</taxon>
        <taxon>Streptophyta</taxon>
        <taxon>Embryophyta</taxon>
        <taxon>Tracheophyta</taxon>
        <taxon>Spermatophyta</taxon>
        <taxon>Magnoliopsida</taxon>
        <taxon>eudicotyledons</taxon>
        <taxon>Gunneridae</taxon>
        <taxon>Pentapetalae</taxon>
        <taxon>rosids</taxon>
        <taxon>fabids</taxon>
        <taxon>Cucurbitales</taxon>
        <taxon>Cucurbitaceae</taxon>
        <taxon>Benincaseae</taxon>
        <taxon>Cucumis</taxon>
    </lineage>
</organism>
<dbReference type="AlphaFoldDB" id="A0A0A0KDF3"/>
<keyword evidence="1" id="KW-1133">Transmembrane helix</keyword>
<sequence>MEMVSSSDFHTLFSHIFLCLLFFSLHVQPYTSPNKCMDLFFMFPIELLNACVNAIEVFPIPPNFIPDKAKLIPGQVGKYLVEHKERIEEEKTRKCERKGYGNQSSKPFPWKWFRALISIPFSLTFSCLLFFSLHVQPYTSPNKCMDLFFMFPIELLNACVNAIEVFPIPPNFIPDKAKLIPGQVGKYLVEHKERIEEEKTRKCERKGYGNQSSKPFPWKWWV</sequence>
<evidence type="ECO:0000313" key="3">
    <source>
        <dbReference type="Proteomes" id="UP000029981"/>
    </source>
</evidence>
<feature type="transmembrane region" description="Helical" evidence="1">
    <location>
        <begin position="12"/>
        <end position="31"/>
    </location>
</feature>
<reference evidence="2 3" key="3">
    <citation type="journal article" date="2010" name="BMC Genomics">
        <title>Transcriptome sequencing and comparative analysis of cucumber flowers with different sex types.</title>
        <authorList>
            <person name="Guo S."/>
            <person name="Zheng Y."/>
            <person name="Joung J.G."/>
            <person name="Liu S."/>
            <person name="Zhang Z."/>
            <person name="Crasta O.R."/>
            <person name="Sobral B.W."/>
            <person name="Xu Y."/>
            <person name="Huang S."/>
            <person name="Fei Z."/>
        </authorList>
    </citation>
    <scope>NUCLEOTIDE SEQUENCE [LARGE SCALE GENOMIC DNA]</scope>
    <source>
        <strain evidence="3">cv. 9930</strain>
    </source>
</reference>
<proteinExistence type="predicted"/>
<dbReference type="EMBL" id="CM002927">
    <property type="protein sequence ID" value="KGN47745.1"/>
    <property type="molecule type" value="Genomic_DNA"/>
</dbReference>
<dbReference type="Proteomes" id="UP000029981">
    <property type="component" value="Chromosome 6"/>
</dbReference>
<gene>
    <name evidence="2" type="ORF">Csa_6G398220</name>
</gene>
<keyword evidence="1" id="KW-0472">Membrane</keyword>
<protein>
    <submittedName>
        <fullName evidence="2">Uncharacterized protein</fullName>
    </submittedName>
</protein>
<keyword evidence="3" id="KW-1185">Reference proteome</keyword>
<evidence type="ECO:0000313" key="2">
    <source>
        <dbReference type="EMBL" id="KGN47745.1"/>
    </source>
</evidence>
<reference evidence="2 3" key="2">
    <citation type="journal article" date="2009" name="PLoS ONE">
        <title>An integrated genetic and cytogenetic map of the cucumber genome.</title>
        <authorList>
            <person name="Ren Y."/>
            <person name="Zhang Z."/>
            <person name="Liu J."/>
            <person name="Staub J.E."/>
            <person name="Han Y."/>
            <person name="Cheng Z."/>
            <person name="Li X."/>
            <person name="Lu J."/>
            <person name="Miao H."/>
            <person name="Kang H."/>
            <person name="Xie B."/>
            <person name="Gu X."/>
            <person name="Wang X."/>
            <person name="Du Y."/>
            <person name="Jin W."/>
            <person name="Huang S."/>
        </authorList>
    </citation>
    <scope>NUCLEOTIDE SEQUENCE [LARGE SCALE GENOMIC DNA]</scope>
    <source>
        <strain evidence="3">cv. 9930</strain>
    </source>
</reference>
<name>A0A0A0KDF3_CUCSA</name>
<evidence type="ECO:0000256" key="1">
    <source>
        <dbReference type="SAM" id="Phobius"/>
    </source>
</evidence>
<accession>A0A0A0KDF3</accession>
<feature type="transmembrane region" description="Helical" evidence="1">
    <location>
        <begin position="112"/>
        <end position="133"/>
    </location>
</feature>
<reference evidence="2 3" key="4">
    <citation type="journal article" date="2011" name="BMC Genomics">
        <title>RNA-Seq improves annotation of protein-coding genes in the cucumber genome.</title>
        <authorList>
            <person name="Li Z."/>
            <person name="Zhang Z."/>
            <person name="Yan P."/>
            <person name="Huang S."/>
            <person name="Fei Z."/>
            <person name="Lin K."/>
        </authorList>
    </citation>
    <scope>NUCLEOTIDE SEQUENCE [LARGE SCALE GENOMIC DNA]</scope>
    <source>
        <strain evidence="3">cv. 9930</strain>
    </source>
</reference>
<keyword evidence="1" id="KW-0812">Transmembrane</keyword>
<dbReference type="Gramene" id="KGN47745">
    <property type="protein sequence ID" value="KGN47745"/>
    <property type="gene ID" value="Csa_6G398220"/>
</dbReference>
<reference evidence="2 3" key="1">
    <citation type="journal article" date="2009" name="Nat. Genet.">
        <title>The genome of the cucumber, Cucumis sativus L.</title>
        <authorList>
            <person name="Huang S."/>
            <person name="Li R."/>
            <person name="Zhang Z."/>
            <person name="Li L."/>
            <person name="Gu X."/>
            <person name="Fan W."/>
            <person name="Lucas W.J."/>
            <person name="Wang X."/>
            <person name="Xie B."/>
            <person name="Ni P."/>
            <person name="Ren Y."/>
            <person name="Zhu H."/>
            <person name="Li J."/>
            <person name="Lin K."/>
            <person name="Jin W."/>
            <person name="Fei Z."/>
            <person name="Li G."/>
            <person name="Staub J."/>
            <person name="Kilian A."/>
            <person name="van der Vossen E.A."/>
            <person name="Wu Y."/>
            <person name="Guo J."/>
            <person name="He J."/>
            <person name="Jia Z."/>
            <person name="Ren Y."/>
            <person name="Tian G."/>
            <person name="Lu Y."/>
            <person name="Ruan J."/>
            <person name="Qian W."/>
            <person name="Wang M."/>
            <person name="Huang Q."/>
            <person name="Li B."/>
            <person name="Xuan Z."/>
            <person name="Cao J."/>
            <person name="Asan"/>
            <person name="Wu Z."/>
            <person name="Zhang J."/>
            <person name="Cai Q."/>
            <person name="Bai Y."/>
            <person name="Zhao B."/>
            <person name="Han Y."/>
            <person name="Li Y."/>
            <person name="Li X."/>
            <person name="Wang S."/>
            <person name="Shi Q."/>
            <person name="Liu S."/>
            <person name="Cho W.K."/>
            <person name="Kim J.Y."/>
            <person name="Xu Y."/>
            <person name="Heller-Uszynska K."/>
            <person name="Miao H."/>
            <person name="Cheng Z."/>
            <person name="Zhang S."/>
            <person name="Wu J."/>
            <person name="Yang Y."/>
            <person name="Kang H."/>
            <person name="Li M."/>
            <person name="Liang H."/>
            <person name="Ren X."/>
            <person name="Shi Z."/>
            <person name="Wen M."/>
            <person name="Jian M."/>
            <person name="Yang H."/>
            <person name="Zhang G."/>
            <person name="Yang Z."/>
            <person name="Chen R."/>
            <person name="Liu S."/>
            <person name="Li J."/>
            <person name="Ma L."/>
            <person name="Liu H."/>
            <person name="Zhou Y."/>
            <person name="Zhao J."/>
            <person name="Fang X."/>
            <person name="Li G."/>
            <person name="Fang L."/>
            <person name="Li Y."/>
            <person name="Liu D."/>
            <person name="Zheng H."/>
            <person name="Zhang Y."/>
            <person name="Qin N."/>
            <person name="Li Z."/>
            <person name="Yang G."/>
            <person name="Yang S."/>
            <person name="Bolund L."/>
            <person name="Kristiansen K."/>
            <person name="Zheng H."/>
            <person name="Li S."/>
            <person name="Zhang X."/>
            <person name="Yang H."/>
            <person name="Wang J."/>
            <person name="Sun R."/>
            <person name="Zhang B."/>
            <person name="Jiang S."/>
            <person name="Wang J."/>
            <person name="Du Y."/>
            <person name="Li S."/>
        </authorList>
    </citation>
    <scope>NUCLEOTIDE SEQUENCE [LARGE SCALE GENOMIC DNA]</scope>
    <source>
        <strain evidence="3">cv. 9930</strain>
    </source>
</reference>